<dbReference type="InterPro" id="IPR036866">
    <property type="entry name" value="RibonucZ/Hydroxyglut_hydro"/>
</dbReference>
<evidence type="ECO:0000259" key="1">
    <source>
        <dbReference type="SMART" id="SM00849"/>
    </source>
</evidence>
<gene>
    <name evidence="2" type="ORF">ABID49_002316</name>
</gene>
<reference evidence="2 3" key="1">
    <citation type="submission" date="2024-06" db="EMBL/GenBank/DDBJ databases">
        <title>Genomic Encyclopedia of Type Strains, Phase IV (KMG-IV): sequencing the most valuable type-strain genomes for metagenomic binning, comparative biology and taxonomic classification.</title>
        <authorList>
            <person name="Goeker M."/>
        </authorList>
    </citation>
    <scope>NUCLEOTIDE SEQUENCE [LARGE SCALE GENOMIC DNA]</scope>
    <source>
        <strain evidence="2 3">DSM 26128</strain>
    </source>
</reference>
<evidence type="ECO:0000313" key="3">
    <source>
        <dbReference type="Proteomes" id="UP001549099"/>
    </source>
</evidence>
<dbReference type="SMART" id="SM00849">
    <property type="entry name" value="Lactamase_B"/>
    <property type="match status" value="1"/>
</dbReference>
<evidence type="ECO:0000313" key="2">
    <source>
        <dbReference type="EMBL" id="MET3576398.1"/>
    </source>
</evidence>
<dbReference type="InterPro" id="IPR001279">
    <property type="entry name" value="Metallo-B-lactamas"/>
</dbReference>
<dbReference type="SUPFAM" id="SSF56281">
    <property type="entry name" value="Metallo-hydrolase/oxidoreductase"/>
    <property type="match status" value="1"/>
</dbReference>
<dbReference type="Proteomes" id="UP001549099">
    <property type="component" value="Unassembled WGS sequence"/>
</dbReference>
<name>A0ABV2GDQ1_9BACL</name>
<feature type="domain" description="Metallo-beta-lactamase" evidence="1">
    <location>
        <begin position="29"/>
        <end position="243"/>
    </location>
</feature>
<proteinExistence type="predicted"/>
<protein>
    <submittedName>
        <fullName evidence="2">Glyoxylase-like metal-dependent hydrolase (Beta-lactamase superfamily II)</fullName>
    </submittedName>
</protein>
<organism evidence="2 3">
    <name type="scientific">Bhargavaea ullalensis</name>
    <dbReference type="NCBI Taxonomy" id="1265685"/>
    <lineage>
        <taxon>Bacteria</taxon>
        <taxon>Bacillati</taxon>
        <taxon>Bacillota</taxon>
        <taxon>Bacilli</taxon>
        <taxon>Bacillales</taxon>
        <taxon>Caryophanaceae</taxon>
        <taxon>Bhargavaea</taxon>
    </lineage>
</organism>
<sequence>MNKLEHNHTMTDRAVHPVIWDTDYGMVGSINFYLLDTGGSLVLIDAGLDSDECRTRLQSELKNIGATVADISRILLTHHHEDHAGLVPWLLEQQNIPVHAHPDAVPRLKADRKFLEMRLEFFRTLYREMGCGDMGAARFETLEETIRDADELALRTEIRPLEEGDSICRLDVIETPGHSPDCISFVDKRNRFVFSGDVILDGASVNALIDPDLDGNRLPSVSQQRQSLKKISGLDTDVLLPGHRNEIRNHRELAAEKIARMDRKDVRILDLIRGGTHVPAEIAQAYYGKKYHAVFPLIMSEIIGHLDFLESEGKISKTMTRGIWHYRAESSD</sequence>
<dbReference type="Pfam" id="PF00753">
    <property type="entry name" value="Lactamase_B"/>
    <property type="match status" value="1"/>
</dbReference>
<accession>A0ABV2GDQ1</accession>
<keyword evidence="3" id="KW-1185">Reference proteome</keyword>
<dbReference type="InterPro" id="IPR050855">
    <property type="entry name" value="NDM-1-like"/>
</dbReference>
<dbReference type="EMBL" id="JBEPLW010000022">
    <property type="protein sequence ID" value="MET3576398.1"/>
    <property type="molecule type" value="Genomic_DNA"/>
</dbReference>
<dbReference type="Gene3D" id="3.60.15.10">
    <property type="entry name" value="Ribonuclease Z/Hydroxyacylglutathione hydrolase-like"/>
    <property type="match status" value="1"/>
</dbReference>
<dbReference type="PANTHER" id="PTHR42951">
    <property type="entry name" value="METALLO-BETA-LACTAMASE DOMAIN-CONTAINING"/>
    <property type="match status" value="1"/>
</dbReference>
<comment type="caution">
    <text evidence="2">The sequence shown here is derived from an EMBL/GenBank/DDBJ whole genome shotgun (WGS) entry which is preliminary data.</text>
</comment>
<dbReference type="PANTHER" id="PTHR42951:SF21">
    <property type="entry name" value="METALLO-HYDROLASE YQJP-RELATED"/>
    <property type="match status" value="1"/>
</dbReference>